<accession>A0A0D2P080</accession>
<dbReference type="InterPro" id="IPR004045">
    <property type="entry name" value="Glutathione_S-Trfase_N"/>
</dbReference>
<proteinExistence type="predicted"/>
<dbReference type="InterPro" id="IPR036249">
    <property type="entry name" value="Thioredoxin-like_sf"/>
</dbReference>
<sequence>MTIILYDIPSTVGPWSPNTWKVRYCLNLKKIPYKTEWIEYPDIAAHCEKLGITGTGKTPGKWGYYTLPAIHDPATGIYLADSPRIAEYLEAQYPAAPHIFPHGTIGLQIDFEDSTDAKLAALWNFVIPPVWKILNPASQGYFRETREKAWGVPFDDIVPVGEVRAEKWAKVEAGFAAIAVWYSKKSDEGPFIMGKEVSWADFVMGAHLVWFNKAWGENDPLWKAVMEGNGGVWKKLFEALKEYETIN</sequence>
<dbReference type="Gene3D" id="1.20.1050.10">
    <property type="match status" value="1"/>
</dbReference>
<dbReference type="STRING" id="945553.A0A0D2P080"/>
<gene>
    <name evidence="3" type="ORF">HYPSUDRAFT_200573</name>
</gene>
<dbReference type="InterPro" id="IPR054416">
    <property type="entry name" value="GST_UstS-like_C"/>
</dbReference>
<dbReference type="SUPFAM" id="SSF52833">
    <property type="entry name" value="Thioredoxin-like"/>
    <property type="match status" value="1"/>
</dbReference>
<reference evidence="4" key="1">
    <citation type="submission" date="2014-04" db="EMBL/GenBank/DDBJ databases">
        <title>Evolutionary Origins and Diversification of the Mycorrhizal Mutualists.</title>
        <authorList>
            <consortium name="DOE Joint Genome Institute"/>
            <consortium name="Mycorrhizal Genomics Consortium"/>
            <person name="Kohler A."/>
            <person name="Kuo A."/>
            <person name="Nagy L.G."/>
            <person name="Floudas D."/>
            <person name="Copeland A."/>
            <person name="Barry K.W."/>
            <person name="Cichocki N."/>
            <person name="Veneault-Fourrey C."/>
            <person name="LaButti K."/>
            <person name="Lindquist E.A."/>
            <person name="Lipzen A."/>
            <person name="Lundell T."/>
            <person name="Morin E."/>
            <person name="Murat C."/>
            <person name="Riley R."/>
            <person name="Ohm R."/>
            <person name="Sun H."/>
            <person name="Tunlid A."/>
            <person name="Henrissat B."/>
            <person name="Grigoriev I.V."/>
            <person name="Hibbett D.S."/>
            <person name="Martin F."/>
        </authorList>
    </citation>
    <scope>NUCLEOTIDE SEQUENCE [LARGE SCALE GENOMIC DNA]</scope>
    <source>
        <strain evidence="4">FD-334 SS-4</strain>
    </source>
</reference>
<evidence type="ECO:0000313" key="3">
    <source>
        <dbReference type="EMBL" id="KJA24344.1"/>
    </source>
</evidence>
<keyword evidence="4" id="KW-1185">Reference proteome</keyword>
<protein>
    <submittedName>
        <fullName evidence="3">Uncharacterized protein</fullName>
    </submittedName>
</protein>
<dbReference type="SUPFAM" id="SSF47616">
    <property type="entry name" value="GST C-terminal domain-like"/>
    <property type="match status" value="1"/>
</dbReference>
<dbReference type="AlphaFoldDB" id="A0A0D2P080"/>
<evidence type="ECO:0000313" key="4">
    <source>
        <dbReference type="Proteomes" id="UP000054270"/>
    </source>
</evidence>
<dbReference type="OrthoDB" id="4951845at2759"/>
<dbReference type="Pfam" id="PF13409">
    <property type="entry name" value="GST_N_2"/>
    <property type="match status" value="1"/>
</dbReference>
<dbReference type="Gene3D" id="3.40.30.10">
    <property type="entry name" value="Glutaredoxin"/>
    <property type="match status" value="1"/>
</dbReference>
<dbReference type="Proteomes" id="UP000054270">
    <property type="component" value="Unassembled WGS sequence"/>
</dbReference>
<name>A0A0D2P080_HYPSF</name>
<dbReference type="OMA" id="DSEPIAM"/>
<feature type="domain" description="Glutathione S-transferase UstS-like C-terminal" evidence="2">
    <location>
        <begin position="107"/>
        <end position="243"/>
    </location>
</feature>
<organism evidence="3 4">
    <name type="scientific">Hypholoma sublateritium (strain FD-334 SS-4)</name>
    <dbReference type="NCBI Taxonomy" id="945553"/>
    <lineage>
        <taxon>Eukaryota</taxon>
        <taxon>Fungi</taxon>
        <taxon>Dikarya</taxon>
        <taxon>Basidiomycota</taxon>
        <taxon>Agaricomycotina</taxon>
        <taxon>Agaricomycetes</taxon>
        <taxon>Agaricomycetidae</taxon>
        <taxon>Agaricales</taxon>
        <taxon>Agaricineae</taxon>
        <taxon>Strophariaceae</taxon>
        <taxon>Hypholoma</taxon>
    </lineage>
</organism>
<dbReference type="EMBL" id="KN817537">
    <property type="protein sequence ID" value="KJA24344.1"/>
    <property type="molecule type" value="Genomic_DNA"/>
</dbReference>
<evidence type="ECO:0000259" key="1">
    <source>
        <dbReference type="Pfam" id="PF13409"/>
    </source>
</evidence>
<dbReference type="InterPro" id="IPR036282">
    <property type="entry name" value="Glutathione-S-Trfase_C_sf"/>
</dbReference>
<evidence type="ECO:0000259" key="2">
    <source>
        <dbReference type="Pfam" id="PF22041"/>
    </source>
</evidence>
<feature type="domain" description="GST N-terminal" evidence="1">
    <location>
        <begin position="15"/>
        <end position="92"/>
    </location>
</feature>
<dbReference type="Pfam" id="PF22041">
    <property type="entry name" value="GST_C_7"/>
    <property type="match status" value="1"/>
</dbReference>